<evidence type="ECO:0000256" key="2">
    <source>
        <dbReference type="ARBA" id="ARBA00023015"/>
    </source>
</evidence>
<sequence>MSSGILNNDKELFLRIAENDEAAFRLLFEQYRERLFLFAWQLCHSAADSEEVVQDVFTRIWENREKLTAVESPRNYIYTMVRNRTLDLLSKIVKDKNLIKEVWANISEGSNETEQLLQAAESKQLIEKAVSQLSPKKRKVFQLSRDEGLSHQEIAGQLGISVQTVKNIITEVLRQIKSFLSEHSELLAILFWIQTYSLLFQ</sequence>
<evidence type="ECO:0000259" key="6">
    <source>
        <dbReference type="Pfam" id="PF08281"/>
    </source>
</evidence>
<evidence type="ECO:0000256" key="1">
    <source>
        <dbReference type="ARBA" id="ARBA00010641"/>
    </source>
</evidence>
<organism evidence="7 8">
    <name type="scientific">Pseudobacter ginsenosidimutans</name>
    <dbReference type="NCBI Taxonomy" id="661488"/>
    <lineage>
        <taxon>Bacteria</taxon>
        <taxon>Pseudomonadati</taxon>
        <taxon>Bacteroidota</taxon>
        <taxon>Chitinophagia</taxon>
        <taxon>Chitinophagales</taxon>
        <taxon>Chitinophagaceae</taxon>
        <taxon>Pseudobacter</taxon>
    </lineage>
</organism>
<dbReference type="InterPro" id="IPR036388">
    <property type="entry name" value="WH-like_DNA-bd_sf"/>
</dbReference>
<keyword evidence="4" id="KW-0804">Transcription</keyword>
<dbReference type="Gene3D" id="1.10.1740.10">
    <property type="match status" value="1"/>
</dbReference>
<evidence type="ECO:0000256" key="4">
    <source>
        <dbReference type="ARBA" id="ARBA00023163"/>
    </source>
</evidence>
<dbReference type="CDD" id="cd06171">
    <property type="entry name" value="Sigma70_r4"/>
    <property type="match status" value="1"/>
</dbReference>
<dbReference type="InterPro" id="IPR013325">
    <property type="entry name" value="RNA_pol_sigma_r2"/>
</dbReference>
<evidence type="ECO:0000313" key="8">
    <source>
        <dbReference type="Proteomes" id="UP000293874"/>
    </source>
</evidence>
<dbReference type="Pfam" id="PF04542">
    <property type="entry name" value="Sigma70_r2"/>
    <property type="match status" value="1"/>
</dbReference>
<feature type="domain" description="RNA polymerase sigma-70 region 2" evidence="5">
    <location>
        <begin position="27"/>
        <end position="91"/>
    </location>
</feature>
<evidence type="ECO:0000259" key="5">
    <source>
        <dbReference type="Pfam" id="PF04542"/>
    </source>
</evidence>
<name>A0A4Q7N216_9BACT</name>
<dbReference type="NCBIfam" id="TIGR02985">
    <property type="entry name" value="Sig70_bacteroi1"/>
    <property type="match status" value="1"/>
</dbReference>
<dbReference type="PANTHER" id="PTHR43133">
    <property type="entry name" value="RNA POLYMERASE ECF-TYPE SIGMA FACTO"/>
    <property type="match status" value="1"/>
</dbReference>
<reference evidence="7 8" key="1">
    <citation type="submission" date="2019-02" db="EMBL/GenBank/DDBJ databases">
        <title>Genomic Encyclopedia of Type Strains, Phase IV (KMG-IV): sequencing the most valuable type-strain genomes for metagenomic binning, comparative biology and taxonomic classification.</title>
        <authorList>
            <person name="Goeker M."/>
        </authorList>
    </citation>
    <scope>NUCLEOTIDE SEQUENCE [LARGE SCALE GENOMIC DNA]</scope>
    <source>
        <strain evidence="7 8">DSM 18116</strain>
    </source>
</reference>
<dbReference type="EMBL" id="SGXA01000001">
    <property type="protein sequence ID" value="RZS74729.1"/>
    <property type="molecule type" value="Genomic_DNA"/>
</dbReference>
<dbReference type="AlphaFoldDB" id="A0A4Q7N216"/>
<accession>A0A4Q7N216</accession>
<feature type="domain" description="RNA polymerase sigma factor 70 region 4 type 2" evidence="6">
    <location>
        <begin position="124"/>
        <end position="172"/>
    </location>
</feature>
<dbReference type="InterPro" id="IPR014284">
    <property type="entry name" value="RNA_pol_sigma-70_dom"/>
</dbReference>
<keyword evidence="2" id="KW-0805">Transcription regulation</keyword>
<dbReference type="RefSeq" id="WP_130539177.1">
    <property type="nucleotide sequence ID" value="NZ_CP042431.1"/>
</dbReference>
<dbReference type="InterPro" id="IPR007627">
    <property type="entry name" value="RNA_pol_sigma70_r2"/>
</dbReference>
<comment type="caution">
    <text evidence="7">The sequence shown here is derived from an EMBL/GenBank/DDBJ whole genome shotgun (WGS) entry which is preliminary data.</text>
</comment>
<gene>
    <name evidence="7" type="ORF">EV199_0580</name>
</gene>
<dbReference type="Proteomes" id="UP000293874">
    <property type="component" value="Unassembled WGS sequence"/>
</dbReference>
<dbReference type="PANTHER" id="PTHR43133:SF46">
    <property type="entry name" value="RNA POLYMERASE SIGMA-70 FACTOR ECF SUBFAMILY"/>
    <property type="match status" value="1"/>
</dbReference>
<dbReference type="InterPro" id="IPR013249">
    <property type="entry name" value="RNA_pol_sigma70_r4_t2"/>
</dbReference>
<evidence type="ECO:0000313" key="7">
    <source>
        <dbReference type="EMBL" id="RZS74729.1"/>
    </source>
</evidence>
<dbReference type="Pfam" id="PF08281">
    <property type="entry name" value="Sigma70_r4_2"/>
    <property type="match status" value="1"/>
</dbReference>
<dbReference type="Gene3D" id="1.10.10.10">
    <property type="entry name" value="Winged helix-like DNA-binding domain superfamily/Winged helix DNA-binding domain"/>
    <property type="match status" value="1"/>
</dbReference>
<dbReference type="InterPro" id="IPR039425">
    <property type="entry name" value="RNA_pol_sigma-70-like"/>
</dbReference>
<keyword evidence="3" id="KW-0731">Sigma factor</keyword>
<dbReference type="GO" id="GO:0016987">
    <property type="term" value="F:sigma factor activity"/>
    <property type="evidence" value="ECO:0007669"/>
    <property type="project" value="UniProtKB-KW"/>
</dbReference>
<dbReference type="GO" id="GO:0006352">
    <property type="term" value="P:DNA-templated transcription initiation"/>
    <property type="evidence" value="ECO:0007669"/>
    <property type="project" value="InterPro"/>
</dbReference>
<keyword evidence="8" id="KW-1185">Reference proteome</keyword>
<dbReference type="GO" id="GO:0003677">
    <property type="term" value="F:DNA binding"/>
    <property type="evidence" value="ECO:0007669"/>
    <property type="project" value="InterPro"/>
</dbReference>
<dbReference type="SUPFAM" id="SSF88946">
    <property type="entry name" value="Sigma2 domain of RNA polymerase sigma factors"/>
    <property type="match status" value="1"/>
</dbReference>
<dbReference type="NCBIfam" id="TIGR02937">
    <property type="entry name" value="sigma70-ECF"/>
    <property type="match status" value="1"/>
</dbReference>
<dbReference type="OrthoDB" id="799938at2"/>
<dbReference type="InterPro" id="IPR014327">
    <property type="entry name" value="RNA_pol_sigma70_bacteroid"/>
</dbReference>
<evidence type="ECO:0000256" key="3">
    <source>
        <dbReference type="ARBA" id="ARBA00023082"/>
    </source>
</evidence>
<protein>
    <submittedName>
        <fullName evidence="7">RNA polymerase sigma-70 factor (ECF subfamily)</fullName>
    </submittedName>
</protein>
<dbReference type="SUPFAM" id="SSF88659">
    <property type="entry name" value="Sigma3 and sigma4 domains of RNA polymerase sigma factors"/>
    <property type="match status" value="1"/>
</dbReference>
<dbReference type="InterPro" id="IPR013324">
    <property type="entry name" value="RNA_pol_sigma_r3/r4-like"/>
</dbReference>
<comment type="similarity">
    <text evidence="1">Belongs to the sigma-70 factor family. ECF subfamily.</text>
</comment>
<proteinExistence type="inferred from homology"/>